<evidence type="ECO:0000313" key="8">
    <source>
        <dbReference type="EMBL" id="KAG8464007.1"/>
    </source>
</evidence>
<dbReference type="InterPro" id="IPR011008">
    <property type="entry name" value="Dimeric_a/b-barrel"/>
</dbReference>
<keyword evidence="3 5" id="KW-0862">Zinc</keyword>
<feature type="region of interest" description="Disordered" evidence="6">
    <location>
        <begin position="402"/>
        <end position="443"/>
    </location>
</feature>
<feature type="region of interest" description="Disordered" evidence="6">
    <location>
        <begin position="172"/>
        <end position="197"/>
    </location>
</feature>
<keyword evidence="9" id="KW-1185">Reference proteome</keyword>
<proteinExistence type="predicted"/>
<dbReference type="GO" id="GO:0005634">
    <property type="term" value="C:nucleus"/>
    <property type="evidence" value="ECO:0007669"/>
    <property type="project" value="TreeGrafter"/>
</dbReference>
<feature type="domain" description="LIM zinc-binding" evidence="7">
    <location>
        <begin position="223"/>
        <end position="282"/>
    </location>
</feature>
<gene>
    <name evidence="8" type="ORF">KFE25_000175</name>
</gene>
<name>A0A8J5XHD2_DIALT</name>
<evidence type="ECO:0000256" key="6">
    <source>
        <dbReference type="SAM" id="MobiDB-lite"/>
    </source>
</evidence>
<evidence type="ECO:0000256" key="2">
    <source>
        <dbReference type="ARBA" id="ARBA00022737"/>
    </source>
</evidence>
<keyword evidence="4 5" id="KW-0440">LIM domain</keyword>
<evidence type="ECO:0000259" key="7">
    <source>
        <dbReference type="PROSITE" id="PS50023"/>
    </source>
</evidence>
<protein>
    <recommendedName>
        <fullName evidence="7">LIM zinc-binding domain-containing protein</fullName>
    </recommendedName>
</protein>
<dbReference type="CDD" id="cd08368">
    <property type="entry name" value="LIM"/>
    <property type="match status" value="3"/>
</dbReference>
<dbReference type="AlphaFoldDB" id="A0A8J5XHD2"/>
<dbReference type="SMART" id="SM00132">
    <property type="entry name" value="LIM"/>
    <property type="match status" value="4"/>
</dbReference>
<dbReference type="EMBL" id="JAGTXO010000014">
    <property type="protein sequence ID" value="KAG8464007.1"/>
    <property type="molecule type" value="Genomic_DNA"/>
</dbReference>
<organism evidence="8 9">
    <name type="scientific">Diacronema lutheri</name>
    <name type="common">Unicellular marine alga</name>
    <name type="synonym">Monochrysis lutheri</name>
    <dbReference type="NCBI Taxonomy" id="2081491"/>
    <lineage>
        <taxon>Eukaryota</taxon>
        <taxon>Haptista</taxon>
        <taxon>Haptophyta</taxon>
        <taxon>Pavlovophyceae</taxon>
        <taxon>Pavlovales</taxon>
        <taxon>Pavlovaceae</taxon>
        <taxon>Diacronema</taxon>
    </lineage>
</organism>
<dbReference type="PROSITE" id="PS50023">
    <property type="entry name" value="LIM_DOMAIN_2"/>
    <property type="match status" value="3"/>
</dbReference>
<keyword evidence="1 5" id="KW-0479">Metal-binding</keyword>
<dbReference type="GO" id="GO:0046872">
    <property type="term" value="F:metal ion binding"/>
    <property type="evidence" value="ECO:0007669"/>
    <property type="project" value="UniProtKB-KW"/>
</dbReference>
<evidence type="ECO:0000256" key="5">
    <source>
        <dbReference type="PROSITE-ProRule" id="PRU00125"/>
    </source>
</evidence>
<keyword evidence="2" id="KW-0677">Repeat</keyword>
<reference evidence="8" key="1">
    <citation type="submission" date="2021-05" db="EMBL/GenBank/DDBJ databases">
        <title>The genome of the haptophyte Pavlova lutheri (Diacronema luteri, Pavlovales) - a model for lipid biosynthesis in eukaryotic algae.</title>
        <authorList>
            <person name="Hulatt C.J."/>
            <person name="Posewitz M.C."/>
        </authorList>
    </citation>
    <scope>NUCLEOTIDE SEQUENCE</scope>
    <source>
        <strain evidence="8">NIVA-4/92</strain>
    </source>
</reference>
<dbReference type="Gene3D" id="3.30.70.100">
    <property type="match status" value="1"/>
</dbReference>
<evidence type="ECO:0000313" key="9">
    <source>
        <dbReference type="Proteomes" id="UP000751190"/>
    </source>
</evidence>
<comment type="caution">
    <text evidence="8">The sequence shown here is derived from an EMBL/GenBank/DDBJ whole genome shotgun (WGS) entry which is preliminary data.</text>
</comment>
<feature type="domain" description="LIM zinc-binding" evidence="7">
    <location>
        <begin position="10"/>
        <end position="69"/>
    </location>
</feature>
<evidence type="ECO:0000256" key="1">
    <source>
        <dbReference type="ARBA" id="ARBA00022723"/>
    </source>
</evidence>
<dbReference type="SUPFAM" id="SSF54909">
    <property type="entry name" value="Dimeric alpha+beta barrel"/>
    <property type="match status" value="1"/>
</dbReference>
<dbReference type="InterPro" id="IPR008000">
    <property type="entry name" value="Rham/fucose_mutarotase"/>
</dbReference>
<dbReference type="PANTHER" id="PTHR24205:SF16">
    <property type="entry name" value="GH01042P-RELATED"/>
    <property type="match status" value="1"/>
</dbReference>
<dbReference type="PANTHER" id="PTHR24205">
    <property type="entry name" value="FOUR AND A HALF LIM DOMAINS PROTEIN"/>
    <property type="match status" value="1"/>
</dbReference>
<evidence type="ECO:0000256" key="4">
    <source>
        <dbReference type="ARBA" id="ARBA00023038"/>
    </source>
</evidence>
<dbReference type="GO" id="GO:0016857">
    <property type="term" value="F:racemase and epimerase activity, acting on carbohydrates and derivatives"/>
    <property type="evidence" value="ECO:0007669"/>
    <property type="project" value="InterPro"/>
</dbReference>
<dbReference type="Gene3D" id="2.10.110.10">
    <property type="entry name" value="Cysteine Rich Protein"/>
    <property type="match status" value="4"/>
</dbReference>
<sequence length="443" mass="47672">MASGRPPPLERCAKCGLETYGASVVHAEGRRFHEHCFRCERCESPFADGTFHPVGGQLLCADCRDAHIGPWCEKCGGSLAAKERLIAQNKVWHPACFCCSSCGQQIDATYREHGGDAMCERCYDDRLATRCAGCRKVVADDSGIIAEGEAWHAACFVCVACGLQLVDPAAERARTPDDGAPADAGGDPASSSRAPGAGEEGCDYYVLGGKPFCRAHYLDQCMPLCAACLQPADAEPIAALGAVYHRACLVCAHCRVAVGGSAFIDHDGSPYCQADYYALFGGRATDRRAPPERSHAFLLRLRTDALRTFSGRHAELWHEVRRELREEGVRNAQAHVFADGTLLFTLALDEARDVQAALTAIFEKSAACGEWAQLLRSHAPHELAERHWLFEAAADPLELASGAAPRPEEVDAPMKRSAAHQRMRPSASAPVGSLPFAPVGAAR</sequence>
<dbReference type="Pfam" id="PF00412">
    <property type="entry name" value="LIM"/>
    <property type="match status" value="4"/>
</dbReference>
<feature type="domain" description="LIM zinc-binding" evidence="7">
    <location>
        <begin position="70"/>
        <end position="129"/>
    </location>
</feature>
<dbReference type="Proteomes" id="UP000751190">
    <property type="component" value="Unassembled WGS sequence"/>
</dbReference>
<feature type="compositionally biased region" description="Low complexity" evidence="6">
    <location>
        <begin position="178"/>
        <end position="197"/>
    </location>
</feature>
<dbReference type="SUPFAM" id="SSF57716">
    <property type="entry name" value="Glucocorticoid receptor-like (DNA-binding domain)"/>
    <property type="match status" value="4"/>
</dbReference>
<dbReference type="GO" id="GO:0003712">
    <property type="term" value="F:transcription coregulator activity"/>
    <property type="evidence" value="ECO:0007669"/>
    <property type="project" value="TreeGrafter"/>
</dbReference>
<accession>A0A8J5XHD2</accession>
<dbReference type="InterPro" id="IPR001781">
    <property type="entry name" value="Znf_LIM"/>
</dbReference>
<dbReference type="PROSITE" id="PS00478">
    <property type="entry name" value="LIM_DOMAIN_1"/>
    <property type="match status" value="3"/>
</dbReference>
<dbReference type="OrthoDB" id="274660at2759"/>
<evidence type="ECO:0000256" key="3">
    <source>
        <dbReference type="ARBA" id="ARBA00022833"/>
    </source>
</evidence>
<dbReference type="Pfam" id="PF05336">
    <property type="entry name" value="rhaM"/>
    <property type="match status" value="1"/>
</dbReference>